<proteinExistence type="predicted"/>
<gene>
    <name evidence="2" type="ORF">CWE08_08400</name>
</gene>
<feature type="transmembrane region" description="Helical" evidence="1">
    <location>
        <begin position="56"/>
        <end position="77"/>
    </location>
</feature>
<dbReference type="EMBL" id="PIPJ01000005">
    <property type="protein sequence ID" value="RUO20473.1"/>
    <property type="molecule type" value="Genomic_DNA"/>
</dbReference>
<dbReference type="AlphaFoldDB" id="A0A432VVC0"/>
<name>A0A432VVC0_9GAMM</name>
<comment type="caution">
    <text evidence="2">The sequence shown here is derived from an EMBL/GenBank/DDBJ whole genome shotgun (WGS) entry which is preliminary data.</text>
</comment>
<accession>A0A432VVC0</accession>
<reference evidence="3" key="1">
    <citation type="journal article" date="2018" name="Front. Microbiol.">
        <title>Genome-Based Analysis Reveals the Taxonomy and Diversity of the Family Idiomarinaceae.</title>
        <authorList>
            <person name="Liu Y."/>
            <person name="Lai Q."/>
            <person name="Shao Z."/>
        </authorList>
    </citation>
    <scope>NUCLEOTIDE SEQUENCE [LARGE SCALE GENOMIC DNA]</scope>
    <source>
        <strain evidence="3">GBPy7</strain>
    </source>
</reference>
<protein>
    <submittedName>
        <fullName evidence="2">Uncharacterized protein</fullName>
    </submittedName>
</protein>
<keyword evidence="1" id="KW-1133">Transmembrane helix</keyword>
<keyword evidence="3" id="KW-1185">Reference proteome</keyword>
<evidence type="ECO:0000313" key="2">
    <source>
        <dbReference type="EMBL" id="RUO20473.1"/>
    </source>
</evidence>
<keyword evidence="1" id="KW-0472">Membrane</keyword>
<dbReference type="Proteomes" id="UP000288395">
    <property type="component" value="Unassembled WGS sequence"/>
</dbReference>
<evidence type="ECO:0000256" key="1">
    <source>
        <dbReference type="SAM" id="Phobius"/>
    </source>
</evidence>
<organism evidence="2 3">
    <name type="scientific">Aliidiomarina iranensis</name>
    <dbReference type="NCBI Taxonomy" id="1434071"/>
    <lineage>
        <taxon>Bacteria</taxon>
        <taxon>Pseudomonadati</taxon>
        <taxon>Pseudomonadota</taxon>
        <taxon>Gammaproteobacteria</taxon>
        <taxon>Alteromonadales</taxon>
        <taxon>Idiomarinaceae</taxon>
        <taxon>Aliidiomarina</taxon>
    </lineage>
</organism>
<evidence type="ECO:0000313" key="3">
    <source>
        <dbReference type="Proteomes" id="UP000288395"/>
    </source>
</evidence>
<sequence length="81" mass="9380">MIIFFVCILVGFAICLPFYKKMLNVVREMDREFSSDVKGRSGFNNGVHGNFFMGKLYVLMLPMFCNLLIAFLLYLLIQKLS</sequence>
<keyword evidence="1" id="KW-0812">Transmembrane</keyword>